<dbReference type="GO" id="GO:0008705">
    <property type="term" value="F:methionine synthase activity"/>
    <property type="evidence" value="ECO:0007669"/>
    <property type="project" value="InterPro"/>
</dbReference>
<dbReference type="AlphaFoldDB" id="D9R4F2"/>
<dbReference type="eggNOG" id="COG1410">
    <property type="taxonomic scope" value="Bacteria"/>
</dbReference>
<dbReference type="InterPro" id="IPR037010">
    <property type="entry name" value="VitB12-dep_Met_synth_activ_sf"/>
</dbReference>
<dbReference type="EMBL" id="CP002109">
    <property type="protein sequence ID" value="ADL05022.1"/>
    <property type="molecule type" value="Genomic_DNA"/>
</dbReference>
<dbReference type="Proteomes" id="UP000001662">
    <property type="component" value="Chromosome"/>
</dbReference>
<keyword evidence="3" id="KW-1185">Reference proteome</keyword>
<accession>D9R4F2</accession>
<evidence type="ECO:0000313" key="2">
    <source>
        <dbReference type="EMBL" id="ADL05022.1"/>
    </source>
</evidence>
<dbReference type="Gene3D" id="3.40.109.40">
    <property type="match status" value="1"/>
</dbReference>
<proteinExistence type="predicted"/>
<dbReference type="HOGENOM" id="CLU_079580_2_0_9"/>
<dbReference type="PaxDb" id="610130-Closa_2453"/>
<dbReference type="STRING" id="610130.Closa_2453"/>
<dbReference type="OrthoDB" id="9816190at2"/>
<organism evidence="2 3">
    <name type="scientific">Lacrimispora saccharolytica (strain ATCC 35040 / DSM 2544 / NRCC 2533 / WM1)</name>
    <name type="common">Clostridium saccharolyticum</name>
    <dbReference type="NCBI Taxonomy" id="610130"/>
    <lineage>
        <taxon>Bacteria</taxon>
        <taxon>Bacillati</taxon>
        <taxon>Bacillota</taxon>
        <taxon>Clostridia</taxon>
        <taxon>Lachnospirales</taxon>
        <taxon>Lachnospiraceae</taxon>
        <taxon>Lacrimispora</taxon>
    </lineage>
</organism>
<protein>
    <submittedName>
        <fullName evidence="2">Vitamin B12 dependent methionine synthase activation region</fullName>
    </submittedName>
</protein>
<evidence type="ECO:0000259" key="1">
    <source>
        <dbReference type="Pfam" id="PF02965"/>
    </source>
</evidence>
<dbReference type="PIRSF" id="PIRSF037984">
    <property type="entry name" value="Met_synth_TM0269_prd"/>
    <property type="match status" value="1"/>
</dbReference>
<gene>
    <name evidence="2" type="ordered locus">Closa_2453</name>
</gene>
<dbReference type="InterPro" id="IPR004223">
    <property type="entry name" value="VitB12-dep_Met_synth_activ_dom"/>
</dbReference>
<feature type="domain" description="AdoMet activation" evidence="1">
    <location>
        <begin position="81"/>
        <end position="190"/>
    </location>
</feature>
<dbReference type="Pfam" id="PF02965">
    <property type="entry name" value="Met_synt_B12"/>
    <property type="match status" value="1"/>
</dbReference>
<dbReference type="KEGG" id="csh:Closa_2453"/>
<name>D9R4F2_LACSW</name>
<sequence>MEISRKEIRRYLGYGKNEGDEAVNALIEECIRELMACATPKSITRVYPLELLSDDWINFTVFKTKSRNLSRNLADCEQVILFAATLGSGVDVLLHKYTKLQMSKAVVMQAAAAAMIEEYCDEENRKLKEEYEDRKLYLRPRFSPGYGDFPLVCQKDITAVLETSKRIGITLTDSLLMIPSKSVTAVMGVSGKPYRCEIQGCESCSKTDCAYRRN</sequence>
<reference evidence="2" key="1">
    <citation type="submission" date="2010-07" db="EMBL/GenBank/DDBJ databases">
        <title>Complete sequence of Clostridium saccharolyticum WM1.</title>
        <authorList>
            <consortium name="US DOE Joint Genome Institute"/>
            <person name="Lucas S."/>
            <person name="Copeland A."/>
            <person name="Lapidus A."/>
            <person name="Cheng J.-F."/>
            <person name="Bruce D."/>
            <person name="Goodwin L."/>
            <person name="Pitluck S."/>
            <person name="Chertkov O."/>
            <person name="Detter J.C."/>
            <person name="Han C."/>
            <person name="Tapia R."/>
            <person name="Land M."/>
            <person name="Hauser L."/>
            <person name="Chang Y.-J."/>
            <person name="Jeffries C."/>
            <person name="Kyrpides N."/>
            <person name="Ivanova N."/>
            <person name="Mikhailova N."/>
            <person name="Mouttaki H."/>
            <person name="Lin L."/>
            <person name="Zhou J."/>
            <person name="Hemme C.L."/>
            <person name="Woyke T."/>
        </authorList>
    </citation>
    <scope>NUCLEOTIDE SEQUENCE [LARGE SCALE GENOMIC DNA]</scope>
    <source>
        <strain evidence="2">WM1</strain>
    </source>
</reference>
<dbReference type="SUPFAM" id="SSF56507">
    <property type="entry name" value="Methionine synthase activation domain-like"/>
    <property type="match status" value="1"/>
</dbReference>
<dbReference type="InterPro" id="IPR017342">
    <property type="entry name" value="S-AdoMet-dep_Met_synth_prd"/>
</dbReference>
<dbReference type="RefSeq" id="WP_013273108.1">
    <property type="nucleotide sequence ID" value="NC_014376.1"/>
</dbReference>
<evidence type="ECO:0000313" key="3">
    <source>
        <dbReference type="Proteomes" id="UP000001662"/>
    </source>
</evidence>